<dbReference type="InterPro" id="IPR008040">
    <property type="entry name" value="Hydant_A_N"/>
</dbReference>
<feature type="domain" description="Hydantoinase B/oxoprolinase" evidence="3">
    <location>
        <begin position="748"/>
        <end position="1288"/>
    </location>
</feature>
<feature type="domain" description="Hydantoinase A/oxoprolinase" evidence="2">
    <location>
        <begin position="253"/>
        <end position="546"/>
    </location>
</feature>
<protein>
    <recommendedName>
        <fullName evidence="7">5-oxoprolinase</fullName>
    </recommendedName>
</protein>
<evidence type="ECO:0008006" key="7">
    <source>
        <dbReference type="Google" id="ProtNLM"/>
    </source>
</evidence>
<feature type="domain" description="Hydantoinase/oxoprolinase N-terminal" evidence="4">
    <location>
        <begin position="11"/>
        <end position="233"/>
    </location>
</feature>
<dbReference type="Proteomes" id="UP000660729">
    <property type="component" value="Unassembled WGS sequence"/>
</dbReference>
<sequence>MPALLKDPGLRISIDRGDTFTDCVAKCPDGQDIIVKILSVDPLSYDDAPTEAIRKTLEIYTGQPIPRRTPLDLSCVGRCNKISSESIRMGTTVATNALLERRGEDTALLITKGFADLLTIGTQARPAMFDLRINRPQALYSCVEEVDERVLVDSCPDSHLRAQTYAYPEAIKVVTTSSGEKTRAKHKYADHEAITSTLQSIRRRGIKSLAICLLHSYVFPDHEEEIAKIASELGFTQVCLSKNVSPRPKIVPRGNSTVVDAYLTPVISTYLAQLSASFPNLEKSGTRLDFMQSDGGLVPSAGLSGLKSILSGPAGGVVGYAKTCYIPARAVPVIGFDMGGTSTDVSRYAGALEHTFESNTAGILVQAPQLDISTIAAGGGSILSWKDGLMCVGPESASSEPGPACYRKGGPLTITDANLALGRLLPERFPAIFGPNEDQPLDATVVEVKFRELATAINKETQQSLTWQQVAAGFVAVANNSMCEPIRSLTEARGHDAEKHDLASFGGAGGQHACEIAQLLGIKRVLIYKYSSILSAYGIGLADIVVDKQEPYLKEYTADTKTSLEGSFARLERTTQSALSADGFRGTISSARYMSMRYDGSDTSLMVPVEESRDPLQTFVDLHYQEFGFSPVNRNVYVDEIRVRTNGQDTDANTQTWAEELQRVKTQHPNEPASTHNVQFATTGLTRTPLYEMGALHAGTKLEGPCLIVDSTQTLLITPGSVATILSNMVVIDVARPEKPNLDPGTIDPVRLSVFRHRFFGVAEKMGRTLQKVSVSANIKERLDFSCAIFTPEGDLVANAPHVPAMIGSMAFAVRSQIKEWKGRLSPGDVLLSNSPEFGGVHLPDMTVISPVFDANGKDIIFWAASRGHHADVGGIAPGSMPPNSTELWEEGAVFRSFLLVRDGKIDEAGLEHALINAPSRLPGCSGSRCYQDNVTDLKAQVAANNTGIRLIGQLIAEYGMETVQNYMRAIQGSAELAVRNLFKRLLNGDEQSRTIRATDYMDDGNPISLQVLIKQDGSAIFDFTGTGPEVLGSNGNNLLTPHAQADLPHTGNCNAPIAICTSAVVYALRCMVESDIPLNHGCIRPVKLIIPESSMLNPSLGAAVCAGNVLTSQRIVDVIFRAFETCAASQGCMNNFTFGVDGEGGFGYYETICGGSGAGPHWHGTSGVHTNMTNTRITDPESLERRYPVILRQFSMRPGSGGHGRFQGGDGVIREVEFRRPMVASMLSERRSFQPYGLQGGEGGQRGRNIWLRSDGREINIGGKKSVRVGAGDRFRIETPGGGGYGSVTISNEDKTAVRGSSGFLPVAGGSLERRKTVAEQV</sequence>
<accession>A0A8H6RG57</accession>
<dbReference type="PANTHER" id="PTHR11365">
    <property type="entry name" value="5-OXOPROLINASE RELATED"/>
    <property type="match status" value="1"/>
</dbReference>
<proteinExistence type="inferred from homology"/>
<dbReference type="PANTHER" id="PTHR11365:SF2">
    <property type="entry name" value="5-OXOPROLINASE"/>
    <property type="match status" value="1"/>
</dbReference>
<dbReference type="Pfam" id="PF01968">
    <property type="entry name" value="Hydantoinase_A"/>
    <property type="match status" value="1"/>
</dbReference>
<dbReference type="Pfam" id="PF05378">
    <property type="entry name" value="Hydant_A_N"/>
    <property type="match status" value="1"/>
</dbReference>
<keyword evidence="6" id="KW-1185">Reference proteome</keyword>
<evidence type="ECO:0000259" key="2">
    <source>
        <dbReference type="Pfam" id="PF01968"/>
    </source>
</evidence>
<evidence type="ECO:0000259" key="3">
    <source>
        <dbReference type="Pfam" id="PF02538"/>
    </source>
</evidence>
<dbReference type="InterPro" id="IPR002821">
    <property type="entry name" value="Hydantoinase_A"/>
</dbReference>
<comment type="caution">
    <text evidence="5">The sequence shown here is derived from an EMBL/GenBank/DDBJ whole genome shotgun (WGS) entry which is preliminary data.</text>
</comment>
<dbReference type="OrthoDB" id="3643at2759"/>
<evidence type="ECO:0000256" key="1">
    <source>
        <dbReference type="ARBA" id="ARBA00010403"/>
    </source>
</evidence>
<evidence type="ECO:0000313" key="5">
    <source>
        <dbReference type="EMBL" id="KAF7189922.1"/>
    </source>
</evidence>
<dbReference type="EMBL" id="JABCIY010000177">
    <property type="protein sequence ID" value="KAF7189922.1"/>
    <property type="molecule type" value="Genomic_DNA"/>
</dbReference>
<name>A0A8H6RG57_9PEZI</name>
<dbReference type="InterPro" id="IPR045079">
    <property type="entry name" value="Oxoprolinase-like"/>
</dbReference>
<comment type="similarity">
    <text evidence="1">Belongs to the oxoprolinase family.</text>
</comment>
<dbReference type="GO" id="GO:0017168">
    <property type="term" value="F:5-oxoprolinase (ATP-hydrolyzing) activity"/>
    <property type="evidence" value="ECO:0007669"/>
    <property type="project" value="TreeGrafter"/>
</dbReference>
<reference evidence="5" key="1">
    <citation type="submission" date="2020-04" db="EMBL/GenBank/DDBJ databases">
        <title>Draft genome resource of the tomato pathogen Pseudocercospora fuligena.</title>
        <authorList>
            <person name="Zaccaron A."/>
        </authorList>
    </citation>
    <scope>NUCLEOTIDE SEQUENCE</scope>
    <source>
        <strain evidence="5">PF001</strain>
    </source>
</reference>
<dbReference type="Pfam" id="PF02538">
    <property type="entry name" value="Hydantoinase_B"/>
    <property type="match status" value="1"/>
</dbReference>
<evidence type="ECO:0000259" key="4">
    <source>
        <dbReference type="Pfam" id="PF05378"/>
    </source>
</evidence>
<dbReference type="InterPro" id="IPR003692">
    <property type="entry name" value="Hydantoinase_B"/>
</dbReference>
<gene>
    <name evidence="5" type="ORF">HII31_08744</name>
</gene>
<evidence type="ECO:0000313" key="6">
    <source>
        <dbReference type="Proteomes" id="UP000660729"/>
    </source>
</evidence>
<dbReference type="GO" id="GO:0005829">
    <property type="term" value="C:cytosol"/>
    <property type="evidence" value="ECO:0007669"/>
    <property type="project" value="TreeGrafter"/>
</dbReference>
<organism evidence="5 6">
    <name type="scientific">Pseudocercospora fuligena</name>
    <dbReference type="NCBI Taxonomy" id="685502"/>
    <lineage>
        <taxon>Eukaryota</taxon>
        <taxon>Fungi</taxon>
        <taxon>Dikarya</taxon>
        <taxon>Ascomycota</taxon>
        <taxon>Pezizomycotina</taxon>
        <taxon>Dothideomycetes</taxon>
        <taxon>Dothideomycetidae</taxon>
        <taxon>Mycosphaerellales</taxon>
        <taxon>Mycosphaerellaceae</taxon>
        <taxon>Pseudocercospora</taxon>
    </lineage>
</organism>
<dbReference type="GO" id="GO:0006749">
    <property type="term" value="P:glutathione metabolic process"/>
    <property type="evidence" value="ECO:0007669"/>
    <property type="project" value="TreeGrafter"/>
</dbReference>